<feature type="transmembrane region" description="Helical" evidence="8">
    <location>
        <begin position="421"/>
        <end position="446"/>
    </location>
</feature>
<keyword evidence="5 8" id="KW-1133">Transmembrane helix</keyword>
<feature type="compositionally biased region" description="Acidic residues" evidence="7">
    <location>
        <begin position="914"/>
        <end position="928"/>
    </location>
</feature>
<feature type="transmembrane region" description="Helical" evidence="8">
    <location>
        <begin position="90"/>
        <end position="111"/>
    </location>
</feature>
<dbReference type="Pfam" id="PF14703">
    <property type="entry name" value="PHM7_cyt"/>
    <property type="match status" value="1"/>
</dbReference>
<reference evidence="13 14" key="1">
    <citation type="journal article" date="2016" name="Proc. Natl. Acad. Sci. U.S.A.">
        <title>Comparative genomics of biotechnologically important yeasts.</title>
        <authorList>
            <person name="Riley R."/>
            <person name="Haridas S."/>
            <person name="Wolfe K.H."/>
            <person name="Lopes M.R."/>
            <person name="Hittinger C.T."/>
            <person name="Goeker M."/>
            <person name="Salamov A.A."/>
            <person name="Wisecaver J.H."/>
            <person name="Long T.M."/>
            <person name="Calvey C.H."/>
            <person name="Aerts A.L."/>
            <person name="Barry K.W."/>
            <person name="Choi C."/>
            <person name="Clum A."/>
            <person name="Coughlan A.Y."/>
            <person name="Deshpande S."/>
            <person name="Douglass A.P."/>
            <person name="Hanson S.J."/>
            <person name="Klenk H.-P."/>
            <person name="LaButti K.M."/>
            <person name="Lapidus A."/>
            <person name="Lindquist E.A."/>
            <person name="Lipzen A.M."/>
            <person name="Meier-Kolthoff J.P."/>
            <person name="Ohm R.A."/>
            <person name="Otillar R.P."/>
            <person name="Pangilinan J.L."/>
            <person name="Peng Y."/>
            <person name="Rokas A."/>
            <person name="Rosa C.A."/>
            <person name="Scheuner C."/>
            <person name="Sibirny A.A."/>
            <person name="Slot J.C."/>
            <person name="Stielow J.B."/>
            <person name="Sun H."/>
            <person name="Kurtzman C.P."/>
            <person name="Blackwell M."/>
            <person name="Grigoriev I.V."/>
            <person name="Jeffries T.W."/>
        </authorList>
    </citation>
    <scope>NUCLEOTIDE SEQUENCE [LARGE SCALE GENOMIC DNA]</scope>
    <source>
        <strain evidence="13 14">NRRL Y-2026</strain>
    </source>
</reference>
<dbReference type="GeneID" id="30176724"/>
<feature type="transmembrane region" description="Helical" evidence="8">
    <location>
        <begin position="12"/>
        <end position="34"/>
    </location>
</feature>
<evidence type="ECO:0000256" key="3">
    <source>
        <dbReference type="ARBA" id="ARBA00022448"/>
    </source>
</evidence>
<feature type="region of interest" description="Disordered" evidence="7">
    <location>
        <begin position="886"/>
        <end position="938"/>
    </location>
</feature>
<dbReference type="Pfam" id="PF13967">
    <property type="entry name" value="RSN1_TM"/>
    <property type="match status" value="1"/>
</dbReference>
<feature type="domain" description="10TM putative phosphate transporter extracellular tail" evidence="10">
    <location>
        <begin position="781"/>
        <end position="876"/>
    </location>
</feature>
<dbReference type="EMBL" id="KV454006">
    <property type="protein sequence ID" value="ODQ44601.1"/>
    <property type="molecule type" value="Genomic_DNA"/>
</dbReference>
<sequence length="938" mass="105934">MSSTATSTSTQSVITAVIANGVVCAVFIVGFFALRMKFTRVYDPKACTDFLPADQRPERLPRTPLFWLRALVAKKPAFIIKHCGIDGYLFIRYLFIITTFGLGGICLWVILLPVNATNGKGETGLNQLGISNVGSVGRYYAHVFMSWIYYSCVMFTIYRELYFYTNLRYLLMATPFYAKKLSSRVVVFQTVPDQYLDEHEFYKLFGGVRRIWVAKVSKKLSKKVQERAGLVANLEIQLNKLLAKAVKKKMKADKKGEPIEPANELVCYIPQKKMPTMRLTKYIGKKVDLLEYCKERLPELNIEIAKLQESENNVKIKPLNSIAVEFESQYYAQLAYQTVVHDQPLHFQPKHIGVAPEDIFWPNMRMFWWEQLGRLSGSVALVIFVIIIWAIPVAFVGFISNLTYLTNKMKWLRFIYHLPKVLLGLITSLLPTILLAVLMMLLPIFIRSMAKLSGCLTTQAIEYYTQNAYFAFQVVQTFLVVTIASSVSAVATQIVENPTSALSLLSADLPKSSNFFISYIILNGFAVSGGTLFQIVTLVLFYVMSFALDNTVRKKYDRYTTLSTYAWGTTYPIYSCLAVISLVYAIISPIISLFTFVAFGLLTMTYMYTLNYIVGIGSDSVGKNYPRAMFHLMVGIYLGEVCLIGLFVVSKSWGCIVLEAIFLAATVFFHVQMNIAFDNLTNVLPNTCMRPLDGKSETLSWKDPRLIPRYDDQYWIDKANKDTGGADGDTFQENVADSPFNDHYALHDHRTATDIQDVINEPLLIDGDRADLSKPNFFWRYLQPWKYLTYHDLQDYVPSSYYDYPDAQDDGDDGLRHAHDYDCPDLSATCPTVWIPRDPMGLSKVQIDDFRGIVPMSDDNAEFDSKGKIVFRGDPPVLSLDSYERHLESGRGEKGGRDSDCEDSGASASGSADADADAEEPGPAPDEDGSMRKNFERL</sequence>
<dbReference type="GO" id="GO:0005227">
    <property type="term" value="F:calcium-activated cation channel activity"/>
    <property type="evidence" value="ECO:0007669"/>
    <property type="project" value="InterPro"/>
</dbReference>
<evidence type="ECO:0000256" key="7">
    <source>
        <dbReference type="SAM" id="MobiDB-lite"/>
    </source>
</evidence>
<feature type="domain" description="CSC1/OSCA1-like N-terminal transmembrane" evidence="11">
    <location>
        <begin position="13"/>
        <end position="160"/>
    </location>
</feature>
<dbReference type="Proteomes" id="UP000094455">
    <property type="component" value="Unassembled WGS sequence"/>
</dbReference>
<dbReference type="InterPro" id="IPR003864">
    <property type="entry name" value="CSC1/OSCA1-like_7TM"/>
</dbReference>
<evidence type="ECO:0000256" key="1">
    <source>
        <dbReference type="ARBA" id="ARBA00004141"/>
    </source>
</evidence>
<feature type="transmembrane region" description="Helical" evidence="8">
    <location>
        <begin position="593"/>
        <end position="616"/>
    </location>
</feature>
<evidence type="ECO:0000259" key="9">
    <source>
        <dbReference type="Pfam" id="PF02714"/>
    </source>
</evidence>
<comment type="similarity">
    <text evidence="2">Belongs to the CSC1 (TC 1.A.17) family.</text>
</comment>
<feature type="transmembrane region" description="Helical" evidence="8">
    <location>
        <begin position="628"/>
        <end position="650"/>
    </location>
</feature>
<feature type="domain" description="CSC1/OSCA1-like cytosolic" evidence="12">
    <location>
        <begin position="183"/>
        <end position="363"/>
    </location>
</feature>
<dbReference type="PANTHER" id="PTHR13018:SF26">
    <property type="entry name" value="DOMAIN PROTEIN, PUTATIVE (AFU_ORTHOLOGUE AFUA_5G10920)-RELATED"/>
    <property type="match status" value="1"/>
</dbReference>
<evidence type="ECO:0000313" key="13">
    <source>
        <dbReference type="EMBL" id="ODQ44601.1"/>
    </source>
</evidence>
<comment type="subcellular location">
    <subcellularLocation>
        <location evidence="1">Membrane</location>
        <topology evidence="1">Multi-pass membrane protein</topology>
    </subcellularLocation>
</comment>
<dbReference type="Pfam" id="PF02714">
    <property type="entry name" value="RSN1_7TM"/>
    <property type="match status" value="1"/>
</dbReference>
<accession>A0A1E3NEP6</accession>
<feature type="transmembrane region" description="Helical" evidence="8">
    <location>
        <begin position="375"/>
        <end position="401"/>
    </location>
</feature>
<evidence type="ECO:0000256" key="4">
    <source>
        <dbReference type="ARBA" id="ARBA00022692"/>
    </source>
</evidence>
<evidence type="ECO:0000256" key="6">
    <source>
        <dbReference type="ARBA" id="ARBA00023136"/>
    </source>
</evidence>
<keyword evidence="4 8" id="KW-0812">Transmembrane</keyword>
<keyword evidence="6 8" id="KW-0472">Membrane</keyword>
<dbReference type="GO" id="GO:0005886">
    <property type="term" value="C:plasma membrane"/>
    <property type="evidence" value="ECO:0007669"/>
    <property type="project" value="TreeGrafter"/>
</dbReference>
<feature type="compositionally biased region" description="Basic and acidic residues" evidence="7">
    <location>
        <begin position="886"/>
        <end position="899"/>
    </location>
</feature>
<evidence type="ECO:0008006" key="15">
    <source>
        <dbReference type="Google" id="ProtNLM"/>
    </source>
</evidence>
<dbReference type="AlphaFoldDB" id="A0A1E3NEP6"/>
<name>A0A1E3NEP6_9ASCO</name>
<evidence type="ECO:0000256" key="8">
    <source>
        <dbReference type="SAM" id="Phobius"/>
    </source>
</evidence>
<dbReference type="STRING" id="763406.A0A1E3NEP6"/>
<dbReference type="OrthoDB" id="1076608at2759"/>
<dbReference type="InterPro" id="IPR032880">
    <property type="entry name" value="CSC1/OSCA1-like_N"/>
</dbReference>
<feature type="transmembrane region" description="Helical" evidence="8">
    <location>
        <begin position="467"/>
        <end position="495"/>
    </location>
</feature>
<feature type="transmembrane region" description="Helical" evidence="8">
    <location>
        <begin position="564"/>
        <end position="587"/>
    </location>
</feature>
<feature type="domain" description="CSC1/OSCA1-like 7TM region" evidence="9">
    <location>
        <begin position="379"/>
        <end position="647"/>
    </location>
</feature>
<dbReference type="PANTHER" id="PTHR13018">
    <property type="entry name" value="PROBABLE MEMBRANE PROTEIN DUF221-RELATED"/>
    <property type="match status" value="1"/>
</dbReference>
<evidence type="ECO:0000259" key="11">
    <source>
        <dbReference type="Pfam" id="PF13967"/>
    </source>
</evidence>
<keyword evidence="14" id="KW-1185">Reference proteome</keyword>
<proteinExistence type="inferred from homology"/>
<feature type="compositionally biased region" description="Low complexity" evidence="7">
    <location>
        <begin position="904"/>
        <end position="913"/>
    </location>
</feature>
<gene>
    <name evidence="13" type="ORF">PICMEDRAFT_13276</name>
</gene>
<evidence type="ECO:0000313" key="14">
    <source>
        <dbReference type="Proteomes" id="UP000094455"/>
    </source>
</evidence>
<dbReference type="InterPro" id="IPR027815">
    <property type="entry name" value="CSC1/OSCA1-like_cyt"/>
</dbReference>
<feature type="transmembrane region" description="Helical" evidence="8">
    <location>
        <begin position="139"/>
        <end position="158"/>
    </location>
</feature>
<feature type="transmembrane region" description="Helical" evidence="8">
    <location>
        <begin position="656"/>
        <end position="677"/>
    </location>
</feature>
<organism evidence="13 14">
    <name type="scientific">Pichia membranifaciens NRRL Y-2026</name>
    <dbReference type="NCBI Taxonomy" id="763406"/>
    <lineage>
        <taxon>Eukaryota</taxon>
        <taxon>Fungi</taxon>
        <taxon>Dikarya</taxon>
        <taxon>Ascomycota</taxon>
        <taxon>Saccharomycotina</taxon>
        <taxon>Pichiomycetes</taxon>
        <taxon>Pichiales</taxon>
        <taxon>Pichiaceae</taxon>
        <taxon>Pichia</taxon>
    </lineage>
</organism>
<dbReference type="InterPro" id="IPR022257">
    <property type="entry name" value="PHM7_ext"/>
</dbReference>
<dbReference type="Pfam" id="PF12621">
    <property type="entry name" value="PHM7_ext"/>
    <property type="match status" value="1"/>
</dbReference>
<dbReference type="InterPro" id="IPR045122">
    <property type="entry name" value="Csc1-like"/>
</dbReference>
<feature type="transmembrane region" description="Helical" evidence="8">
    <location>
        <begin position="515"/>
        <end position="543"/>
    </location>
</feature>
<keyword evidence="3" id="KW-0813">Transport</keyword>
<protein>
    <recommendedName>
        <fullName evidence="15">DUF221-domain-containing protein</fullName>
    </recommendedName>
</protein>
<evidence type="ECO:0000256" key="5">
    <source>
        <dbReference type="ARBA" id="ARBA00022989"/>
    </source>
</evidence>
<evidence type="ECO:0000259" key="12">
    <source>
        <dbReference type="Pfam" id="PF14703"/>
    </source>
</evidence>
<dbReference type="RefSeq" id="XP_019015714.1">
    <property type="nucleotide sequence ID" value="XM_019160037.1"/>
</dbReference>
<evidence type="ECO:0000256" key="2">
    <source>
        <dbReference type="ARBA" id="ARBA00007779"/>
    </source>
</evidence>
<evidence type="ECO:0000259" key="10">
    <source>
        <dbReference type="Pfam" id="PF12621"/>
    </source>
</evidence>
<feature type="compositionally biased region" description="Basic and acidic residues" evidence="7">
    <location>
        <begin position="929"/>
        <end position="938"/>
    </location>
</feature>